<protein>
    <recommendedName>
        <fullName evidence="4">DUF4349 domain-containing protein</fullName>
    </recommendedName>
</protein>
<evidence type="ECO:0000259" key="4">
    <source>
        <dbReference type="Pfam" id="PF14257"/>
    </source>
</evidence>
<evidence type="ECO:0000313" key="6">
    <source>
        <dbReference type="Proteomes" id="UP000184612"/>
    </source>
</evidence>
<dbReference type="InterPro" id="IPR025645">
    <property type="entry name" value="DUF4349"/>
</dbReference>
<feature type="region of interest" description="Disordered" evidence="1">
    <location>
        <begin position="28"/>
        <end position="88"/>
    </location>
</feature>
<dbReference type="Proteomes" id="UP000184612">
    <property type="component" value="Unassembled WGS sequence"/>
</dbReference>
<keyword evidence="2" id="KW-1133">Transmembrane helix</keyword>
<sequence length="336" mass="37640">MKKRRILYSFLMAVVLILTACSSGKEEMKFTSESRSEQKADTGSGDSYGYTAETTSEGPAAAEELKDSGTLGGETSSNTSANSADSGRKRIRRISLELETVEFDGALKVITEEMQKAGGYVESSSINGNRTTNNSSRSAQYTLRIPIDKTDGFVKMMGDSMTLIHQEENSKDVTLEYVDTESKVKTLQIEQERLLALLEKSDNIDAIISLEDRLSDVRYELEQNASALRTYDNLIDYATITLYVSEVERITQVESKGTGSRMKTGLMNSLLTMRDGFVELAVWFVVNLPYILFWGVVIGLSAWIFVRKFYRKDKKKFPASKVNTANEKKEEDNQKD</sequence>
<feature type="chain" id="PRO_5038369454" description="DUF4349 domain-containing protein" evidence="3">
    <location>
        <begin position="21"/>
        <end position="336"/>
    </location>
</feature>
<accession>A0A1M7YCG6</accession>
<feature type="domain" description="DUF4349" evidence="4">
    <location>
        <begin position="88"/>
        <end position="300"/>
    </location>
</feature>
<evidence type="ECO:0000256" key="3">
    <source>
        <dbReference type="SAM" id="SignalP"/>
    </source>
</evidence>
<keyword evidence="3" id="KW-0732">Signal</keyword>
<evidence type="ECO:0000313" key="5">
    <source>
        <dbReference type="EMBL" id="SHO50291.1"/>
    </source>
</evidence>
<feature type="compositionally biased region" description="Low complexity" evidence="1">
    <location>
        <begin position="75"/>
        <end position="84"/>
    </location>
</feature>
<dbReference type="OrthoDB" id="2162337at2"/>
<keyword evidence="2" id="KW-0812">Transmembrane</keyword>
<dbReference type="RefSeq" id="WP_073589351.1">
    <property type="nucleotide sequence ID" value="NZ_FRFD01000007.1"/>
</dbReference>
<evidence type="ECO:0000256" key="1">
    <source>
        <dbReference type="SAM" id="MobiDB-lite"/>
    </source>
</evidence>
<dbReference type="Pfam" id="PF14257">
    <property type="entry name" value="DUF4349"/>
    <property type="match status" value="1"/>
</dbReference>
<dbReference type="EMBL" id="FRFD01000007">
    <property type="protein sequence ID" value="SHO50291.1"/>
    <property type="molecule type" value="Genomic_DNA"/>
</dbReference>
<dbReference type="PROSITE" id="PS51257">
    <property type="entry name" value="PROKAR_LIPOPROTEIN"/>
    <property type="match status" value="1"/>
</dbReference>
<feature type="compositionally biased region" description="Basic and acidic residues" evidence="1">
    <location>
        <begin position="28"/>
        <end position="40"/>
    </location>
</feature>
<dbReference type="AlphaFoldDB" id="A0A1M7YCG6"/>
<proteinExistence type="predicted"/>
<reference evidence="5 6" key="1">
    <citation type="submission" date="2016-12" db="EMBL/GenBank/DDBJ databases">
        <authorList>
            <person name="Song W.-J."/>
            <person name="Kurnit D.M."/>
        </authorList>
    </citation>
    <scope>NUCLEOTIDE SEQUENCE [LARGE SCALE GENOMIC DNA]</scope>
    <source>
        <strain evidence="5 6">DSM 12503</strain>
    </source>
</reference>
<evidence type="ECO:0000256" key="2">
    <source>
        <dbReference type="SAM" id="Phobius"/>
    </source>
</evidence>
<organism evidence="5 6">
    <name type="scientific">Anaerocolumna xylanovorans DSM 12503</name>
    <dbReference type="NCBI Taxonomy" id="1121345"/>
    <lineage>
        <taxon>Bacteria</taxon>
        <taxon>Bacillati</taxon>
        <taxon>Bacillota</taxon>
        <taxon>Clostridia</taxon>
        <taxon>Lachnospirales</taxon>
        <taxon>Lachnospiraceae</taxon>
        <taxon>Anaerocolumna</taxon>
    </lineage>
</organism>
<gene>
    <name evidence="5" type="ORF">SAMN02745217_02678</name>
</gene>
<dbReference type="STRING" id="1121345.SAMN02745217_02678"/>
<feature type="signal peptide" evidence="3">
    <location>
        <begin position="1"/>
        <end position="20"/>
    </location>
</feature>
<name>A0A1M7YCG6_9FIRM</name>
<keyword evidence="2" id="KW-0472">Membrane</keyword>
<feature type="transmembrane region" description="Helical" evidence="2">
    <location>
        <begin position="280"/>
        <end position="306"/>
    </location>
</feature>
<keyword evidence="6" id="KW-1185">Reference proteome</keyword>